<dbReference type="AlphaFoldDB" id="A0A4P7Y9B1"/>
<feature type="domain" description="HTH cro/C1-type" evidence="1">
    <location>
        <begin position="11"/>
        <end position="63"/>
    </location>
</feature>
<dbReference type="RefSeq" id="WP_141123373.1">
    <property type="nucleotide sequence ID" value="NZ_CP039631.3"/>
</dbReference>
<dbReference type="EMBL" id="CP039631">
    <property type="protein sequence ID" value="QCG66968.1"/>
    <property type="molecule type" value="Genomic_DNA"/>
</dbReference>
<protein>
    <submittedName>
        <fullName evidence="2">Helix-turn-helix domain-containing protein</fullName>
    </submittedName>
</protein>
<name>A0A4P7Y9B1_PSEVE</name>
<reference evidence="3" key="1">
    <citation type="submission" date="2019-04" db="EMBL/GenBank/DDBJ databases">
        <title>Complete genome sequence of Pseudomonas veronii strain PVy, a versatile degrader capable of using multiple contaminants as sole carbon sources.</title>
        <authorList>
            <person name="Lopez-Echartea E."/>
            <person name="Ridl J."/>
            <person name="Pajer P."/>
            <person name="Strejcek M."/>
            <person name="Suman J."/>
            <person name="Uhlik O."/>
        </authorList>
    </citation>
    <scope>NUCLEOTIDE SEQUENCE [LARGE SCALE GENOMIC DNA]</scope>
    <source>
        <strain evidence="3">Pvy</strain>
    </source>
</reference>
<evidence type="ECO:0000259" key="1">
    <source>
        <dbReference type="PROSITE" id="PS50943"/>
    </source>
</evidence>
<proteinExistence type="predicted"/>
<organism evidence="2 3">
    <name type="scientific">Pseudomonas veronii</name>
    <dbReference type="NCBI Taxonomy" id="76761"/>
    <lineage>
        <taxon>Bacteria</taxon>
        <taxon>Pseudomonadati</taxon>
        <taxon>Pseudomonadota</taxon>
        <taxon>Gammaproteobacteria</taxon>
        <taxon>Pseudomonadales</taxon>
        <taxon>Pseudomonadaceae</taxon>
        <taxon>Pseudomonas</taxon>
    </lineage>
</organism>
<dbReference type="SUPFAM" id="SSF47413">
    <property type="entry name" value="lambda repressor-like DNA-binding domains"/>
    <property type="match status" value="1"/>
</dbReference>
<dbReference type="Gene3D" id="1.10.260.40">
    <property type="entry name" value="lambda repressor-like DNA-binding domains"/>
    <property type="match status" value="1"/>
</dbReference>
<dbReference type="Proteomes" id="UP000298274">
    <property type="component" value="Chromosome"/>
</dbReference>
<gene>
    <name evidence="2" type="ORF">E4167_20585</name>
</gene>
<dbReference type="InterPro" id="IPR010982">
    <property type="entry name" value="Lambda_DNA-bd_dom_sf"/>
</dbReference>
<evidence type="ECO:0000313" key="2">
    <source>
        <dbReference type="EMBL" id="QCG66968.1"/>
    </source>
</evidence>
<evidence type="ECO:0000313" key="3">
    <source>
        <dbReference type="Proteomes" id="UP000298274"/>
    </source>
</evidence>
<accession>A0A4P7Y9B1</accession>
<dbReference type="Pfam" id="PF01381">
    <property type="entry name" value="HTH_3"/>
    <property type="match status" value="1"/>
</dbReference>
<sequence length="165" mass="18143">MQLRIALAGAIRALRKQRQLRHEDLSDASVKSKLSALERGETSITLEKFESLAEGLRINPLALLALCMSQQQDTPYHVLMDAALKQLQAFEKEGGLGILAEQLTDGGVAPVSLESLRTRGSESVVRELKTAGMNQSQIARETGLALSTVHRYWKRINATESRADC</sequence>
<dbReference type="InterPro" id="IPR001387">
    <property type="entry name" value="Cro/C1-type_HTH"/>
</dbReference>
<dbReference type="PROSITE" id="PS50943">
    <property type="entry name" value="HTH_CROC1"/>
    <property type="match status" value="1"/>
</dbReference>
<dbReference type="SMART" id="SM00530">
    <property type="entry name" value="HTH_XRE"/>
    <property type="match status" value="1"/>
</dbReference>
<dbReference type="GO" id="GO:0003677">
    <property type="term" value="F:DNA binding"/>
    <property type="evidence" value="ECO:0007669"/>
    <property type="project" value="InterPro"/>
</dbReference>
<dbReference type="CDD" id="cd00093">
    <property type="entry name" value="HTH_XRE"/>
    <property type="match status" value="1"/>
</dbReference>